<evidence type="ECO:0000256" key="1">
    <source>
        <dbReference type="SAM" id="Phobius"/>
    </source>
</evidence>
<name>A0AA88RBP0_9ASTE</name>
<evidence type="ECO:0000313" key="3">
    <source>
        <dbReference type="Proteomes" id="UP001187471"/>
    </source>
</evidence>
<dbReference type="AlphaFoldDB" id="A0AA88RBP0"/>
<feature type="transmembrane region" description="Helical" evidence="1">
    <location>
        <begin position="120"/>
        <end position="139"/>
    </location>
</feature>
<proteinExistence type="predicted"/>
<organism evidence="2 3">
    <name type="scientific">Escallonia rubra</name>
    <dbReference type="NCBI Taxonomy" id="112253"/>
    <lineage>
        <taxon>Eukaryota</taxon>
        <taxon>Viridiplantae</taxon>
        <taxon>Streptophyta</taxon>
        <taxon>Embryophyta</taxon>
        <taxon>Tracheophyta</taxon>
        <taxon>Spermatophyta</taxon>
        <taxon>Magnoliopsida</taxon>
        <taxon>eudicotyledons</taxon>
        <taxon>Gunneridae</taxon>
        <taxon>Pentapetalae</taxon>
        <taxon>asterids</taxon>
        <taxon>campanulids</taxon>
        <taxon>Escalloniales</taxon>
        <taxon>Escalloniaceae</taxon>
        <taxon>Escallonia</taxon>
    </lineage>
</organism>
<keyword evidence="1" id="KW-0472">Membrane</keyword>
<keyword evidence="1" id="KW-0812">Transmembrane</keyword>
<keyword evidence="1" id="KW-1133">Transmembrane helix</keyword>
<gene>
    <name evidence="2" type="ORF">RJ640_026607</name>
</gene>
<dbReference type="Proteomes" id="UP001187471">
    <property type="component" value="Unassembled WGS sequence"/>
</dbReference>
<keyword evidence="3" id="KW-1185">Reference proteome</keyword>
<sequence>MKRFSHTKQEAAAAASPHLSKLIDHLMPQGSSHASFERVNLEGSNVGAAMVARRGPSSGESNDCCGINIYISNNIQGVNNSILVGSEVNMGDPGVWFTLKDAKLDRGPLRQPNKRRDSSSALGLLALFLLVVVLFYLALFF</sequence>
<accession>A0AA88RBP0</accession>
<dbReference type="EMBL" id="JAVXUO010001066">
    <property type="protein sequence ID" value="KAK2986343.1"/>
    <property type="molecule type" value="Genomic_DNA"/>
</dbReference>
<comment type="caution">
    <text evidence="2">The sequence shown here is derived from an EMBL/GenBank/DDBJ whole genome shotgun (WGS) entry which is preliminary data.</text>
</comment>
<protein>
    <submittedName>
        <fullName evidence="2">Uncharacterized protein</fullName>
    </submittedName>
</protein>
<evidence type="ECO:0000313" key="2">
    <source>
        <dbReference type="EMBL" id="KAK2986343.1"/>
    </source>
</evidence>
<reference evidence="2" key="1">
    <citation type="submission" date="2022-12" db="EMBL/GenBank/DDBJ databases">
        <title>Draft genome assemblies for two species of Escallonia (Escalloniales).</title>
        <authorList>
            <person name="Chanderbali A."/>
            <person name="Dervinis C."/>
            <person name="Anghel I."/>
            <person name="Soltis D."/>
            <person name="Soltis P."/>
            <person name="Zapata F."/>
        </authorList>
    </citation>
    <scope>NUCLEOTIDE SEQUENCE</scope>
    <source>
        <strain evidence="2">UCBG92.1500</strain>
        <tissue evidence="2">Leaf</tissue>
    </source>
</reference>